<feature type="binding site" evidence="17">
    <location>
        <position position="72"/>
    </location>
    <ligand>
        <name>[4Fe-4S] cluster</name>
        <dbReference type="ChEBI" id="CHEBI:49883"/>
        <note>4Fe-4S-S-AdoMet</note>
    </ligand>
</feature>
<feature type="binding site" evidence="17">
    <location>
        <position position="75"/>
    </location>
    <ligand>
        <name>[4Fe-4S] cluster</name>
        <dbReference type="ChEBI" id="CHEBI:49883"/>
        <note>4Fe-4S-S-AdoMet</note>
    </ligand>
</feature>
<protein>
    <recommendedName>
        <fullName evidence="15">Coproporphyrinogen-III oxidase</fullName>
        <ecNumber evidence="15">1.3.98.3</ecNumber>
    </recommendedName>
</protein>
<feature type="binding site" evidence="16">
    <location>
        <begin position="120"/>
        <end position="121"/>
    </location>
    <ligand>
        <name>S-adenosyl-L-methionine</name>
        <dbReference type="ChEBI" id="CHEBI:59789"/>
        <label>2</label>
    </ligand>
</feature>
<feature type="domain" description="Radical SAM core" evidence="18">
    <location>
        <begin position="53"/>
        <end position="286"/>
    </location>
</feature>
<feature type="binding site" evidence="16">
    <location>
        <position position="216"/>
    </location>
    <ligand>
        <name>S-adenosyl-L-methionine</name>
        <dbReference type="ChEBI" id="CHEBI:59789"/>
        <label>2</label>
    </ligand>
</feature>
<dbReference type="InterPro" id="IPR023404">
    <property type="entry name" value="rSAM_horseshoe"/>
</dbReference>
<evidence type="ECO:0000313" key="20">
    <source>
        <dbReference type="Proteomes" id="UP000033121"/>
    </source>
</evidence>
<dbReference type="EC" id="1.3.98.3" evidence="15"/>
<dbReference type="SMART" id="SM00729">
    <property type="entry name" value="Elp3"/>
    <property type="match status" value="1"/>
</dbReference>
<evidence type="ECO:0000256" key="11">
    <source>
        <dbReference type="ARBA" id="ARBA00023014"/>
    </source>
</evidence>
<accession>A0A0E9N5C2</accession>
<keyword evidence="10 15" id="KW-0408">Iron</keyword>
<evidence type="ECO:0000256" key="12">
    <source>
        <dbReference type="ARBA" id="ARBA00023244"/>
    </source>
</evidence>
<dbReference type="Gene3D" id="3.80.30.20">
    <property type="entry name" value="tm_1862 like domain"/>
    <property type="match status" value="1"/>
</dbReference>
<reference evidence="19 20" key="1">
    <citation type="submission" date="2015-04" db="EMBL/GenBank/DDBJ databases">
        <title>Whole genome shotgun sequence of Flavihumibacter petaseus NBRC 106054.</title>
        <authorList>
            <person name="Miyazawa S."/>
            <person name="Hosoyama A."/>
            <person name="Hashimoto M."/>
            <person name="Noguchi M."/>
            <person name="Tsuchikane K."/>
            <person name="Ohji S."/>
            <person name="Yamazoe A."/>
            <person name="Ichikawa N."/>
            <person name="Kimura A."/>
            <person name="Fujita N."/>
        </authorList>
    </citation>
    <scope>NUCLEOTIDE SEQUENCE [LARGE SCALE GENOMIC DNA]</scope>
    <source>
        <strain evidence="19 20">NBRC 106054</strain>
    </source>
</reference>
<sequence length="457" mass="51680">MFQTVNTATPISLAVKYNLPVPRYTSYPAVPDWNSSIDASGWSDHFREAFSKQHPRNGLSLYLHLPFCESLCTYCGCNKKITTNHDVEDPYIKALLEEWKIYRDLMSEVPVIRECHLGGGTPTFFSPAHLEHLLHAIFNLAVVPKHHEFSFEGHPNNTTSDHLAVLKAAGFRRVSYGIQDLDPVVQRTINRIQPFENVVRVTEEARRQGYRSINFDLIYGLPRQTEKSLKKTLKTALSLRPDRIAFYSYAHVPWTSRAQRLFDEHDLPDPETKLRLYETGKQIFLKHGYQEIGMDHFALPGDDLSLARQEGRLHRNFMGYTPLPSALLLGLGVSSISDTGFGYAQNAKSLLEYYAAVATGKPAVVKGYYSQQEEQTIRKHIQQIICHGHTSLDRQALSAIHPNWLERLSPLEADGLVNSEGNNITVTAAGFSFLRNICAAIDPRFEPNNKPVYSKAV</sequence>
<evidence type="ECO:0000256" key="6">
    <source>
        <dbReference type="ARBA" id="ARBA00022490"/>
    </source>
</evidence>
<dbReference type="SUPFAM" id="SSF102114">
    <property type="entry name" value="Radical SAM enzymes"/>
    <property type="match status" value="1"/>
</dbReference>
<comment type="caution">
    <text evidence="19">The sequence shown here is derived from an EMBL/GenBank/DDBJ whole genome shotgun (WGS) entry which is preliminary data.</text>
</comment>
<dbReference type="NCBIfam" id="TIGR00538">
    <property type="entry name" value="hemN"/>
    <property type="match status" value="1"/>
</dbReference>
<keyword evidence="5 15" id="KW-0004">4Fe-4S</keyword>
<dbReference type="GO" id="GO:0051539">
    <property type="term" value="F:4 iron, 4 sulfur cluster binding"/>
    <property type="evidence" value="ECO:0007669"/>
    <property type="project" value="UniProtKB-KW"/>
</dbReference>
<evidence type="ECO:0000256" key="2">
    <source>
        <dbReference type="ARBA" id="ARBA00004785"/>
    </source>
</evidence>
<dbReference type="AlphaFoldDB" id="A0A0E9N5C2"/>
<dbReference type="InterPro" id="IPR004558">
    <property type="entry name" value="Coprogen_oxidase_HemN"/>
</dbReference>
<evidence type="ECO:0000313" key="19">
    <source>
        <dbReference type="EMBL" id="GAO45167.1"/>
    </source>
</evidence>
<keyword evidence="11 15" id="KW-0411">Iron-sulfur</keyword>
<dbReference type="STRING" id="1220578.FPE01S_04_04110"/>
<dbReference type="InterPro" id="IPR034505">
    <property type="entry name" value="Coproporphyrinogen-III_oxidase"/>
</dbReference>
<comment type="similarity">
    <text evidence="3 15">Belongs to the anaerobic coproporphyrinogen-III oxidase family.</text>
</comment>
<evidence type="ECO:0000256" key="10">
    <source>
        <dbReference type="ARBA" id="ARBA00023004"/>
    </source>
</evidence>
<dbReference type="InterPro" id="IPR006638">
    <property type="entry name" value="Elp3/MiaA/NifB-like_rSAM"/>
</dbReference>
<evidence type="ECO:0000256" key="9">
    <source>
        <dbReference type="ARBA" id="ARBA00023002"/>
    </source>
</evidence>
<dbReference type="UniPathway" id="UPA00251">
    <property type="reaction ID" value="UER00323"/>
</dbReference>
<dbReference type="EMBL" id="BBWV01000004">
    <property type="protein sequence ID" value="GAO45167.1"/>
    <property type="molecule type" value="Genomic_DNA"/>
</dbReference>
<dbReference type="RefSeq" id="WP_046371125.1">
    <property type="nucleotide sequence ID" value="NZ_BBWV01000004.1"/>
</dbReference>
<evidence type="ECO:0000256" key="17">
    <source>
        <dbReference type="PIRSR" id="PIRSR000167-2"/>
    </source>
</evidence>
<feature type="binding site" evidence="16">
    <location>
        <position position="191"/>
    </location>
    <ligand>
        <name>S-adenosyl-L-methionine</name>
        <dbReference type="ChEBI" id="CHEBI:59789"/>
        <label>2</label>
    </ligand>
</feature>
<feature type="binding site" evidence="16">
    <location>
        <position position="336"/>
    </location>
    <ligand>
        <name>S-adenosyl-L-methionine</name>
        <dbReference type="ChEBI" id="CHEBI:59789"/>
        <label>1</label>
    </ligand>
</feature>
<organism evidence="19 20">
    <name type="scientific">Flavihumibacter petaseus NBRC 106054</name>
    <dbReference type="NCBI Taxonomy" id="1220578"/>
    <lineage>
        <taxon>Bacteria</taxon>
        <taxon>Pseudomonadati</taxon>
        <taxon>Bacteroidota</taxon>
        <taxon>Chitinophagia</taxon>
        <taxon>Chitinophagales</taxon>
        <taxon>Chitinophagaceae</taxon>
        <taxon>Flavihumibacter</taxon>
    </lineage>
</organism>
<feature type="binding site" evidence="17">
    <location>
        <position position="68"/>
    </location>
    <ligand>
        <name>[4Fe-4S] cluster</name>
        <dbReference type="ChEBI" id="CHEBI:49883"/>
        <note>4Fe-4S-S-AdoMet</note>
    </ligand>
</feature>
<evidence type="ECO:0000256" key="8">
    <source>
        <dbReference type="ARBA" id="ARBA00022723"/>
    </source>
</evidence>
<keyword evidence="7 15" id="KW-0949">S-adenosyl-L-methionine</keyword>
<evidence type="ECO:0000256" key="5">
    <source>
        <dbReference type="ARBA" id="ARBA00022485"/>
    </source>
</evidence>
<comment type="pathway">
    <text evidence="2 15">Porphyrin-containing compound metabolism; protoporphyrin-IX biosynthesis; protoporphyrinogen-IX from coproporphyrinogen-III (AdoMet route): step 1/1.</text>
</comment>
<comment type="subunit">
    <text evidence="4">Monomer.</text>
</comment>
<evidence type="ECO:0000256" key="16">
    <source>
        <dbReference type="PIRSR" id="PIRSR000167-1"/>
    </source>
</evidence>
<comment type="catalytic activity">
    <reaction evidence="14 15">
        <text>coproporphyrinogen III + 2 S-adenosyl-L-methionine = protoporphyrinogen IX + 2 5'-deoxyadenosine + 2 L-methionine + 2 CO2</text>
        <dbReference type="Rhea" id="RHEA:15425"/>
        <dbReference type="ChEBI" id="CHEBI:16526"/>
        <dbReference type="ChEBI" id="CHEBI:17319"/>
        <dbReference type="ChEBI" id="CHEBI:57307"/>
        <dbReference type="ChEBI" id="CHEBI:57309"/>
        <dbReference type="ChEBI" id="CHEBI:57844"/>
        <dbReference type="ChEBI" id="CHEBI:59789"/>
        <dbReference type="EC" id="1.3.98.3"/>
    </reaction>
</comment>
<keyword evidence="6 15" id="KW-0963">Cytoplasm</keyword>
<dbReference type="InterPro" id="IPR058240">
    <property type="entry name" value="rSAM_sf"/>
</dbReference>
<evidence type="ECO:0000256" key="1">
    <source>
        <dbReference type="ARBA" id="ARBA00004496"/>
    </source>
</evidence>
<evidence type="ECO:0000256" key="13">
    <source>
        <dbReference type="ARBA" id="ARBA00024295"/>
    </source>
</evidence>
<dbReference type="Proteomes" id="UP000033121">
    <property type="component" value="Unassembled WGS sequence"/>
</dbReference>
<keyword evidence="8 15" id="KW-0479">Metal-binding</keyword>
<evidence type="ECO:0000256" key="3">
    <source>
        <dbReference type="ARBA" id="ARBA00005493"/>
    </source>
</evidence>
<feature type="binding site" evidence="16">
    <location>
        <position position="179"/>
    </location>
    <ligand>
        <name>S-adenosyl-L-methionine</name>
        <dbReference type="ChEBI" id="CHEBI:59789"/>
        <label>2</label>
    </ligand>
</feature>
<keyword evidence="9 15" id="KW-0560">Oxidoreductase</keyword>
<dbReference type="PROSITE" id="PS51918">
    <property type="entry name" value="RADICAL_SAM"/>
    <property type="match status" value="1"/>
</dbReference>
<evidence type="ECO:0000256" key="14">
    <source>
        <dbReference type="ARBA" id="ARBA00048321"/>
    </source>
</evidence>
<keyword evidence="12 15" id="KW-0627">Porphyrin biosynthesis</keyword>
<feature type="binding site" evidence="16">
    <location>
        <position position="119"/>
    </location>
    <ligand>
        <name>S-adenosyl-L-methionine</name>
        <dbReference type="ChEBI" id="CHEBI:59789"/>
        <label>1</label>
    </ligand>
</feature>
<proteinExistence type="inferred from homology"/>
<dbReference type="SFLD" id="SFLDS00029">
    <property type="entry name" value="Radical_SAM"/>
    <property type="match status" value="1"/>
</dbReference>
<dbReference type="Gene3D" id="1.10.10.920">
    <property type="match status" value="1"/>
</dbReference>
<name>A0A0E9N5C2_9BACT</name>
<evidence type="ECO:0000259" key="18">
    <source>
        <dbReference type="PROSITE" id="PS51918"/>
    </source>
</evidence>
<comment type="subcellular location">
    <subcellularLocation>
        <location evidence="1 15">Cytoplasm</location>
    </subcellularLocation>
</comment>
<dbReference type="GO" id="GO:0004109">
    <property type="term" value="F:coproporphyrinogen oxidase activity"/>
    <property type="evidence" value="ECO:0007669"/>
    <property type="project" value="InterPro"/>
</dbReference>
<evidence type="ECO:0000256" key="15">
    <source>
        <dbReference type="PIRNR" id="PIRNR000167"/>
    </source>
</evidence>
<dbReference type="InterPro" id="IPR007197">
    <property type="entry name" value="rSAM"/>
</dbReference>
<dbReference type="OrthoDB" id="9808022at2"/>
<keyword evidence="20" id="KW-1185">Reference proteome</keyword>
<dbReference type="Pfam" id="PF04055">
    <property type="entry name" value="Radical_SAM"/>
    <property type="match status" value="1"/>
</dbReference>
<evidence type="ECO:0000256" key="7">
    <source>
        <dbReference type="ARBA" id="ARBA00022691"/>
    </source>
</evidence>
<dbReference type="GO" id="GO:0051989">
    <property type="term" value="F:coproporphyrinogen dehydrogenase activity"/>
    <property type="evidence" value="ECO:0007669"/>
    <property type="project" value="UniProtKB-EC"/>
</dbReference>
<feature type="binding site" evidence="16">
    <location>
        <position position="250"/>
    </location>
    <ligand>
        <name>S-adenosyl-L-methionine</name>
        <dbReference type="ChEBI" id="CHEBI:59789"/>
        <label>2</label>
    </ligand>
</feature>
<feature type="binding site" evidence="16">
    <location>
        <position position="152"/>
    </location>
    <ligand>
        <name>S-adenosyl-L-methionine</name>
        <dbReference type="ChEBI" id="CHEBI:59789"/>
        <label>1</label>
    </ligand>
</feature>
<feature type="binding site" evidence="16">
    <location>
        <begin position="74"/>
        <end position="76"/>
    </location>
    <ligand>
        <name>S-adenosyl-L-methionine</name>
        <dbReference type="ChEBI" id="CHEBI:59789"/>
        <label>2</label>
    </ligand>
</feature>
<dbReference type="PIRSF" id="PIRSF000167">
    <property type="entry name" value="HemN"/>
    <property type="match status" value="1"/>
</dbReference>
<comment type="cofactor">
    <cofactor evidence="15 17">
        <name>[4Fe-4S] cluster</name>
        <dbReference type="ChEBI" id="CHEBI:49883"/>
    </cofactor>
    <text evidence="15 17">Binds 1 [4Fe-4S] cluster. The cluster is coordinated with 3 cysteines and an exchangeable S-adenosyl-L-methionine.</text>
</comment>
<evidence type="ECO:0000256" key="4">
    <source>
        <dbReference type="ARBA" id="ARBA00011245"/>
    </source>
</evidence>
<dbReference type="GO" id="GO:0006782">
    <property type="term" value="P:protoporphyrinogen IX biosynthetic process"/>
    <property type="evidence" value="ECO:0007669"/>
    <property type="project" value="UniProtKB-UniPathway"/>
</dbReference>
<dbReference type="GO" id="GO:0046872">
    <property type="term" value="F:metal ion binding"/>
    <property type="evidence" value="ECO:0007669"/>
    <property type="project" value="UniProtKB-KW"/>
</dbReference>
<comment type="function">
    <text evidence="13">Involved in the heme biosynthesis. Catalyzes the anaerobic oxidative decarboxylation of propionate groups of rings A and B of coproporphyrinogen III to yield the vinyl groups in protoporphyrinogen IX.</text>
</comment>
<feature type="binding site" evidence="16">
    <location>
        <position position="62"/>
    </location>
    <ligand>
        <name>S-adenosyl-L-methionine</name>
        <dbReference type="ChEBI" id="CHEBI:59789"/>
        <label>1</label>
    </ligand>
</feature>
<dbReference type="PANTHER" id="PTHR13932:SF6">
    <property type="entry name" value="OXYGEN-INDEPENDENT COPROPORPHYRINOGEN III OXIDASE"/>
    <property type="match status" value="1"/>
</dbReference>
<gene>
    <name evidence="19" type="primary">hemN</name>
    <name evidence="19" type="ORF">FPE01S_04_04110</name>
</gene>
<dbReference type="PANTHER" id="PTHR13932">
    <property type="entry name" value="COPROPORPHYRINIGEN III OXIDASE"/>
    <property type="match status" value="1"/>
</dbReference>
<dbReference type="GO" id="GO:0005737">
    <property type="term" value="C:cytoplasm"/>
    <property type="evidence" value="ECO:0007669"/>
    <property type="project" value="UniProtKB-SubCell"/>
</dbReference>
<dbReference type="SFLD" id="SFLDG01065">
    <property type="entry name" value="anaerobic_coproporphyrinogen-I"/>
    <property type="match status" value="1"/>
</dbReference>